<dbReference type="RefSeq" id="WP_183763075.1">
    <property type="nucleotide sequence ID" value="NZ_BMHZ01000001.1"/>
</dbReference>
<dbReference type="Proteomes" id="UP000642938">
    <property type="component" value="Unassembled WGS sequence"/>
</dbReference>
<evidence type="ECO:0000313" key="2">
    <source>
        <dbReference type="EMBL" id="GGG95254.1"/>
    </source>
</evidence>
<sequence length="145" mass="17079">MMVKSIKVKDNGNIIIMIYIFCMFPLFFVAPIFMFDLSYAQSAIISMFILTVFFIFYFKNLIAKQDEYAIIADENEITLLNRGTFKWHEVKLIKALDESFGRRRHSYIHIILENGRTFKIESTNFDYPNHELETILKALGKRSDS</sequence>
<keyword evidence="1" id="KW-1133">Transmembrane helix</keyword>
<reference evidence="3 4" key="3">
    <citation type="submission" date="2020-08" db="EMBL/GenBank/DDBJ databases">
        <title>Genomic Encyclopedia of Type Strains, Phase IV (KMG-IV): sequencing the most valuable type-strain genomes for metagenomic binning, comparative biology and taxonomic classification.</title>
        <authorList>
            <person name="Goeker M."/>
        </authorList>
    </citation>
    <scope>NUCLEOTIDE SEQUENCE [LARGE SCALE GENOMIC DNA]</scope>
    <source>
        <strain evidence="3 4">DSM 100774</strain>
    </source>
</reference>
<feature type="transmembrane region" description="Helical" evidence="1">
    <location>
        <begin position="12"/>
        <end position="33"/>
    </location>
</feature>
<evidence type="ECO:0000313" key="5">
    <source>
        <dbReference type="Proteomes" id="UP000642938"/>
    </source>
</evidence>
<comment type="caution">
    <text evidence="3">The sequence shown here is derived from an EMBL/GenBank/DDBJ whole genome shotgun (WGS) entry which is preliminary data.</text>
</comment>
<feature type="transmembrane region" description="Helical" evidence="1">
    <location>
        <begin position="39"/>
        <end position="58"/>
    </location>
</feature>
<dbReference type="EMBL" id="BMHZ01000001">
    <property type="protein sequence ID" value="GGG95254.1"/>
    <property type="molecule type" value="Genomic_DNA"/>
</dbReference>
<evidence type="ECO:0000256" key="1">
    <source>
        <dbReference type="SAM" id="Phobius"/>
    </source>
</evidence>
<protein>
    <submittedName>
        <fullName evidence="3">Ca2+/Na+ antiporter</fullName>
    </submittedName>
</protein>
<keyword evidence="1" id="KW-0472">Membrane</keyword>
<organism evidence="3 4">
    <name type="scientific">Pedobacter zeae</name>
    <dbReference type="NCBI Taxonomy" id="1737356"/>
    <lineage>
        <taxon>Bacteria</taxon>
        <taxon>Pseudomonadati</taxon>
        <taxon>Bacteroidota</taxon>
        <taxon>Sphingobacteriia</taxon>
        <taxon>Sphingobacteriales</taxon>
        <taxon>Sphingobacteriaceae</taxon>
        <taxon>Pedobacter</taxon>
    </lineage>
</organism>
<accession>A0A7W6KA81</accession>
<keyword evidence="5" id="KW-1185">Reference proteome</keyword>
<reference evidence="2" key="1">
    <citation type="journal article" date="2014" name="Int. J. Syst. Evol. Microbiol.">
        <title>Complete genome of a new Firmicutes species belonging to the dominant human colonic microbiota ('Ruminococcus bicirculans') reveals two chromosomes and a selective capacity to utilize plant glucans.</title>
        <authorList>
            <consortium name="NISC Comparative Sequencing Program"/>
            <person name="Wegmann U."/>
            <person name="Louis P."/>
            <person name="Goesmann A."/>
            <person name="Henrissat B."/>
            <person name="Duncan S.H."/>
            <person name="Flint H.J."/>
        </authorList>
    </citation>
    <scope>NUCLEOTIDE SEQUENCE</scope>
    <source>
        <strain evidence="2">CGMCC 1.15287</strain>
    </source>
</reference>
<proteinExistence type="predicted"/>
<reference evidence="2" key="4">
    <citation type="submission" date="2024-05" db="EMBL/GenBank/DDBJ databases">
        <authorList>
            <person name="Sun Q."/>
            <person name="Zhou Y."/>
        </authorList>
    </citation>
    <scope>NUCLEOTIDE SEQUENCE</scope>
    <source>
        <strain evidence="2">CGMCC 1.15287</strain>
    </source>
</reference>
<keyword evidence="1" id="KW-0812">Transmembrane</keyword>
<dbReference type="Proteomes" id="UP000532273">
    <property type="component" value="Unassembled WGS sequence"/>
</dbReference>
<gene>
    <name evidence="2" type="ORF">GCM10007422_06000</name>
    <name evidence="3" type="ORF">GGQ60_002044</name>
</gene>
<evidence type="ECO:0000313" key="3">
    <source>
        <dbReference type="EMBL" id="MBB4108063.1"/>
    </source>
</evidence>
<dbReference type="EMBL" id="JACIEF010000002">
    <property type="protein sequence ID" value="MBB4108063.1"/>
    <property type="molecule type" value="Genomic_DNA"/>
</dbReference>
<evidence type="ECO:0000313" key="4">
    <source>
        <dbReference type="Proteomes" id="UP000532273"/>
    </source>
</evidence>
<reference evidence="5" key="2">
    <citation type="journal article" date="2019" name="Int. J. Syst. Evol. Microbiol.">
        <title>The Global Catalogue of Microorganisms (GCM) 10K type strain sequencing project: providing services to taxonomists for standard genome sequencing and annotation.</title>
        <authorList>
            <consortium name="The Broad Institute Genomics Platform"/>
            <consortium name="The Broad Institute Genome Sequencing Center for Infectious Disease"/>
            <person name="Wu L."/>
            <person name="Ma J."/>
        </authorList>
    </citation>
    <scope>NUCLEOTIDE SEQUENCE [LARGE SCALE GENOMIC DNA]</scope>
    <source>
        <strain evidence="5">CGMCC 1.15287</strain>
    </source>
</reference>
<name>A0A7W6KA81_9SPHI</name>
<dbReference type="AlphaFoldDB" id="A0A7W6KA81"/>